<name>A0A942T3B5_9BACI</name>
<dbReference type="EMBL" id="JAGYPE010000004">
    <property type="protein sequence ID" value="MBS4184376.1"/>
    <property type="molecule type" value="Genomic_DNA"/>
</dbReference>
<dbReference type="SUPFAM" id="SSF53187">
    <property type="entry name" value="Zn-dependent exopeptidases"/>
    <property type="match status" value="1"/>
</dbReference>
<feature type="domain" description="Peptidase M20 dimerisation" evidence="11">
    <location>
        <begin position="184"/>
        <end position="287"/>
    </location>
</feature>
<dbReference type="RefSeq" id="WP_213144259.1">
    <property type="nucleotide sequence ID" value="NZ_JAGYPE020000056.1"/>
</dbReference>
<dbReference type="CDD" id="cd08659">
    <property type="entry name" value="M20_ArgE_DapE-like"/>
    <property type="match status" value="1"/>
</dbReference>
<evidence type="ECO:0000256" key="7">
    <source>
        <dbReference type="ARBA" id="ARBA00022833"/>
    </source>
</evidence>
<dbReference type="Pfam" id="PF07687">
    <property type="entry name" value="M20_dimer"/>
    <property type="match status" value="1"/>
</dbReference>
<evidence type="ECO:0000256" key="8">
    <source>
        <dbReference type="ARBA" id="ARBA00022915"/>
    </source>
</evidence>
<dbReference type="InterPro" id="IPR002933">
    <property type="entry name" value="Peptidase_M20"/>
</dbReference>
<dbReference type="Gene3D" id="3.30.70.360">
    <property type="match status" value="1"/>
</dbReference>
<evidence type="ECO:0000313" key="12">
    <source>
        <dbReference type="EMBL" id="MBS4184376.1"/>
    </source>
</evidence>
<dbReference type="EMBL" id="JAGYPE020000056">
    <property type="protein sequence ID" value="MCH6268444.1"/>
    <property type="molecule type" value="Genomic_DNA"/>
</dbReference>
<evidence type="ECO:0000313" key="13">
    <source>
        <dbReference type="EMBL" id="MCH6268444.1"/>
    </source>
</evidence>
<keyword evidence="8" id="KW-0220">Diaminopimelate biosynthesis</keyword>
<dbReference type="PANTHER" id="PTHR43808">
    <property type="entry name" value="ACETYLORNITHINE DEACETYLASE"/>
    <property type="match status" value="1"/>
</dbReference>
<keyword evidence="9" id="KW-0457">Lysine biosynthesis</keyword>
<evidence type="ECO:0000259" key="11">
    <source>
        <dbReference type="Pfam" id="PF07687"/>
    </source>
</evidence>
<proteinExistence type="inferred from homology"/>
<protein>
    <submittedName>
        <fullName evidence="12">M20 family metallopeptidase</fullName>
    </submittedName>
</protein>
<dbReference type="GO" id="GO:0009085">
    <property type="term" value="P:lysine biosynthetic process"/>
    <property type="evidence" value="ECO:0007669"/>
    <property type="project" value="UniProtKB-KW"/>
</dbReference>
<comment type="similarity">
    <text evidence="3">Belongs to the peptidase M20A family.</text>
</comment>
<dbReference type="InterPro" id="IPR011650">
    <property type="entry name" value="Peptidase_M20_dimer"/>
</dbReference>
<keyword evidence="10" id="KW-0170">Cobalt</keyword>
<dbReference type="InterPro" id="IPR010182">
    <property type="entry name" value="ArgE/DapE"/>
</dbReference>
<organism evidence="12">
    <name type="scientific">Neobacillus citreus</name>
    <dbReference type="NCBI Taxonomy" id="2833578"/>
    <lineage>
        <taxon>Bacteria</taxon>
        <taxon>Bacillati</taxon>
        <taxon>Bacillota</taxon>
        <taxon>Bacilli</taxon>
        <taxon>Bacillales</taxon>
        <taxon>Bacillaceae</taxon>
        <taxon>Neobacillus</taxon>
    </lineage>
</organism>
<keyword evidence="5" id="KW-0479">Metal-binding</keyword>
<sequence length="393" mass="43807">MQKLHSIYEMVNVEESFQFLQSLIQVNSVNPDGNEKRVAEAIETFLASSKLQVELDDLGNNRANLFVTYPDRKTDERYLVYSGHFDTVPTGKVEWQHAPFSGEIVGNKMYGRGTTDMKAGVAAMILAMEYLSRAGVKLKGKLQFVGTAGEEVDGYGAKTVVQKGQIDKATAMVISEPSENEIYNAHKGCLWLEITTYGKTAHGSMPDQGVNAILAMNDFINALLKYEFSYTPHPILGHPTLNIGTIEGGVKTNVVPDQCSVTLDIRTVPGQDIDRILKDIEDMLKGITEKSKASYQIKIINRMESVSTKESDEFVQMAIRTGKKELNLDLSPTGVNYYTDASVYQPHLQIPTFIFGPGHPKLAHQPDEYVEIDKFIESIRYFMALAIEYLGEK</sequence>
<evidence type="ECO:0000256" key="3">
    <source>
        <dbReference type="ARBA" id="ARBA00006247"/>
    </source>
</evidence>
<evidence type="ECO:0000256" key="6">
    <source>
        <dbReference type="ARBA" id="ARBA00022801"/>
    </source>
</evidence>
<keyword evidence="7" id="KW-0862">Zinc</keyword>
<evidence type="ECO:0000256" key="2">
    <source>
        <dbReference type="ARBA" id="ARBA00001947"/>
    </source>
</evidence>
<accession>A0A942T3B5</accession>
<gene>
    <name evidence="13" type="ORF">KHB02_023205</name>
    <name evidence="12" type="ORF">KHB02_23565</name>
</gene>
<dbReference type="Gene3D" id="3.40.630.10">
    <property type="entry name" value="Zn peptidases"/>
    <property type="match status" value="2"/>
</dbReference>
<comment type="caution">
    <text evidence="12">The sequence shown here is derived from an EMBL/GenBank/DDBJ whole genome shotgun (WGS) entry which is preliminary data.</text>
</comment>
<dbReference type="PANTHER" id="PTHR43808:SF8">
    <property type="entry name" value="PEPTIDASE M20 DIMERISATION DOMAIN-CONTAINING PROTEIN"/>
    <property type="match status" value="1"/>
</dbReference>
<keyword evidence="14" id="KW-1185">Reference proteome</keyword>
<comment type="cofactor">
    <cofactor evidence="1">
        <name>Co(2+)</name>
        <dbReference type="ChEBI" id="CHEBI:48828"/>
    </cofactor>
</comment>
<keyword evidence="4" id="KW-0028">Amino-acid biosynthesis</keyword>
<evidence type="ECO:0000256" key="4">
    <source>
        <dbReference type="ARBA" id="ARBA00022605"/>
    </source>
</evidence>
<dbReference type="GO" id="GO:0019877">
    <property type="term" value="P:diaminopimelate biosynthetic process"/>
    <property type="evidence" value="ECO:0007669"/>
    <property type="project" value="UniProtKB-KW"/>
</dbReference>
<dbReference type="NCBIfam" id="NF006365">
    <property type="entry name" value="PRK08588.1"/>
    <property type="match status" value="1"/>
</dbReference>
<dbReference type="GO" id="GO:0016787">
    <property type="term" value="F:hydrolase activity"/>
    <property type="evidence" value="ECO:0007669"/>
    <property type="project" value="UniProtKB-KW"/>
</dbReference>
<comment type="cofactor">
    <cofactor evidence="2">
        <name>Zn(2+)</name>
        <dbReference type="ChEBI" id="CHEBI:29105"/>
    </cofactor>
</comment>
<evidence type="ECO:0000256" key="10">
    <source>
        <dbReference type="ARBA" id="ARBA00023285"/>
    </source>
</evidence>
<keyword evidence="6" id="KW-0378">Hydrolase</keyword>
<reference evidence="12" key="1">
    <citation type="submission" date="2021-05" db="EMBL/GenBank/DDBJ databases">
        <title>Novel Bacillus species.</title>
        <authorList>
            <person name="Liu G."/>
        </authorList>
    </citation>
    <scope>NUCLEOTIDE SEQUENCE</scope>
    <source>
        <strain evidence="12 14">FJAT-50051</strain>
    </source>
</reference>
<evidence type="ECO:0000256" key="1">
    <source>
        <dbReference type="ARBA" id="ARBA00001941"/>
    </source>
</evidence>
<evidence type="ECO:0000256" key="5">
    <source>
        <dbReference type="ARBA" id="ARBA00022723"/>
    </source>
</evidence>
<dbReference type="GO" id="GO:0046872">
    <property type="term" value="F:metal ion binding"/>
    <property type="evidence" value="ECO:0007669"/>
    <property type="project" value="UniProtKB-KW"/>
</dbReference>
<evidence type="ECO:0000256" key="9">
    <source>
        <dbReference type="ARBA" id="ARBA00023154"/>
    </source>
</evidence>
<dbReference type="InterPro" id="IPR036264">
    <property type="entry name" value="Bact_exopeptidase_dim_dom"/>
</dbReference>
<dbReference type="AlphaFoldDB" id="A0A942T3B5"/>
<dbReference type="Pfam" id="PF01546">
    <property type="entry name" value="Peptidase_M20"/>
    <property type="match status" value="1"/>
</dbReference>
<dbReference type="Proteomes" id="UP000677265">
    <property type="component" value="Unassembled WGS sequence"/>
</dbReference>
<dbReference type="InterPro" id="IPR050072">
    <property type="entry name" value="Peptidase_M20A"/>
</dbReference>
<evidence type="ECO:0000313" key="14">
    <source>
        <dbReference type="Proteomes" id="UP000677265"/>
    </source>
</evidence>
<dbReference type="NCBIfam" id="TIGR01910">
    <property type="entry name" value="DapE-ArgE"/>
    <property type="match status" value="1"/>
</dbReference>
<dbReference type="SUPFAM" id="SSF55031">
    <property type="entry name" value="Bacterial exopeptidase dimerisation domain"/>
    <property type="match status" value="1"/>
</dbReference>